<reference evidence="2" key="1">
    <citation type="submission" date="2022-12" db="EMBL/GenBank/DDBJ databases">
        <authorList>
            <person name="Petersen C."/>
        </authorList>
    </citation>
    <scope>NUCLEOTIDE SEQUENCE</scope>
    <source>
        <strain evidence="2">IBT 15544</strain>
    </source>
</reference>
<protein>
    <recommendedName>
        <fullName evidence="4">3-phytase</fullName>
    </recommendedName>
</protein>
<dbReference type="Gene3D" id="3.40.50.1240">
    <property type="entry name" value="Phosphoglycerate mutase-like"/>
    <property type="match status" value="1"/>
</dbReference>
<dbReference type="Proteomes" id="UP001150904">
    <property type="component" value="Unassembled WGS sequence"/>
</dbReference>
<dbReference type="RefSeq" id="XP_058307285.1">
    <property type="nucleotide sequence ID" value="XM_058453094.1"/>
</dbReference>
<proteinExistence type="predicted"/>
<dbReference type="GeneID" id="83180395"/>
<gene>
    <name evidence="2" type="ORF">N7498_006032</name>
</gene>
<dbReference type="SUPFAM" id="SSF53254">
    <property type="entry name" value="Phosphoglycerate mutase-like"/>
    <property type="match status" value="1"/>
</dbReference>
<reference evidence="2" key="2">
    <citation type="journal article" date="2023" name="IMA Fungus">
        <title>Comparative genomic study of the Penicillium genus elucidates a diverse pangenome and 15 lateral gene transfer events.</title>
        <authorList>
            <person name="Petersen C."/>
            <person name="Sorensen T."/>
            <person name="Nielsen M.R."/>
            <person name="Sondergaard T.E."/>
            <person name="Sorensen J.L."/>
            <person name="Fitzpatrick D.A."/>
            <person name="Frisvad J.C."/>
            <person name="Nielsen K.L."/>
        </authorList>
    </citation>
    <scope>NUCLEOTIDE SEQUENCE</scope>
    <source>
        <strain evidence="2">IBT 15544</strain>
    </source>
</reference>
<dbReference type="PANTHER" id="PTHR20963:SF43">
    <property type="entry name" value="PUTATIVE (AFU_ORTHOLOGUE AFUA_7G01240)-RELATED"/>
    <property type="match status" value="1"/>
</dbReference>
<dbReference type="Pfam" id="PF00328">
    <property type="entry name" value="His_Phos_2"/>
    <property type="match status" value="1"/>
</dbReference>
<dbReference type="OrthoDB" id="6509975at2759"/>
<sequence length="542" mass="59843">MPTSRNLMAIQKPAMYSLAITLFALGDGIAAMTVPNSSPSSSSAAAPTGTSFPSGFDIKTSWGNLSPYSDSAGFGIDKGFPAQCELSQVHVLHRHAQRYPSSWPTDGGGMDNFAAKVANFTKQNPDKKVGSGPLSFLNDWEYMLGENLLLPSGAATEATAGALFWSQYGRLLYHAGRGDAIYDPLMNSFPNGTARPKPTFRTTDYPRILESARWWLSGFFNNIGANSSYSLYDLTIMPEDDGFNTTLSPTSTCTNGSSNGDHNVAKFYPTLTKDALRRLSAYLPQELNLTTMDVYAMFSMCPYEYATLGQSSFCSLFTEQEWKDFEYAIDIMFYGNNFFGSPSGRAQGIGYVEEIAARLQSRLIMKSDSSINYTYDDNTKDFPLHQPMYMDMSHDTVIVAVLAALGLDYFKYGPHGLPSDVPHAVPRNFVMDKVAPFGARLFTEVWTCPSDVRLDNLEDQMYKNPDLSSNSDTTDYIRFVLNNAPVPVEGLAPCKGSVNGFCDMMKFLNYVPELTQRAMYQEACFGDYNTTTMVPNGQPVQS</sequence>
<accession>A0A9W9MHH6</accession>
<dbReference type="CDD" id="cd07061">
    <property type="entry name" value="HP_HAP_like"/>
    <property type="match status" value="1"/>
</dbReference>
<dbReference type="EMBL" id="JAPQKR010000013">
    <property type="protein sequence ID" value="KAJ5201369.1"/>
    <property type="molecule type" value="Genomic_DNA"/>
</dbReference>
<name>A0A9W9MHH6_9EURO</name>
<keyword evidence="3" id="KW-1185">Reference proteome</keyword>
<evidence type="ECO:0000313" key="3">
    <source>
        <dbReference type="Proteomes" id="UP001150904"/>
    </source>
</evidence>
<dbReference type="GO" id="GO:0003993">
    <property type="term" value="F:acid phosphatase activity"/>
    <property type="evidence" value="ECO:0007669"/>
    <property type="project" value="TreeGrafter"/>
</dbReference>
<keyword evidence="1" id="KW-0378">Hydrolase</keyword>
<comment type="caution">
    <text evidence="2">The sequence shown here is derived from an EMBL/GenBank/DDBJ whole genome shotgun (WGS) entry which is preliminary data.</text>
</comment>
<evidence type="ECO:0008006" key="4">
    <source>
        <dbReference type="Google" id="ProtNLM"/>
    </source>
</evidence>
<dbReference type="AlphaFoldDB" id="A0A9W9MHH6"/>
<evidence type="ECO:0000313" key="2">
    <source>
        <dbReference type="EMBL" id="KAJ5201369.1"/>
    </source>
</evidence>
<dbReference type="PANTHER" id="PTHR20963">
    <property type="entry name" value="MULTIPLE INOSITOL POLYPHOSPHATE PHOSPHATASE-RELATED"/>
    <property type="match status" value="1"/>
</dbReference>
<evidence type="ECO:0000256" key="1">
    <source>
        <dbReference type="ARBA" id="ARBA00022801"/>
    </source>
</evidence>
<dbReference type="InterPro" id="IPR000560">
    <property type="entry name" value="His_Pase_clade-2"/>
</dbReference>
<organism evidence="2 3">
    <name type="scientific">Penicillium cinerascens</name>
    <dbReference type="NCBI Taxonomy" id="70096"/>
    <lineage>
        <taxon>Eukaryota</taxon>
        <taxon>Fungi</taxon>
        <taxon>Dikarya</taxon>
        <taxon>Ascomycota</taxon>
        <taxon>Pezizomycotina</taxon>
        <taxon>Eurotiomycetes</taxon>
        <taxon>Eurotiomycetidae</taxon>
        <taxon>Eurotiales</taxon>
        <taxon>Aspergillaceae</taxon>
        <taxon>Penicillium</taxon>
    </lineage>
</organism>
<dbReference type="InterPro" id="IPR029033">
    <property type="entry name" value="His_PPase_superfam"/>
</dbReference>